<feature type="domain" description="CusB-like beta-barrel" evidence="4">
    <location>
        <begin position="211"/>
        <end position="282"/>
    </location>
</feature>
<dbReference type="Gene3D" id="2.40.420.20">
    <property type="match status" value="1"/>
</dbReference>
<dbReference type="PANTHER" id="PTHR30469">
    <property type="entry name" value="MULTIDRUG RESISTANCE PROTEIN MDTA"/>
    <property type="match status" value="1"/>
</dbReference>
<dbReference type="Gene3D" id="2.40.50.100">
    <property type="match status" value="1"/>
</dbReference>
<accession>A0A1M5RG75</accession>
<organism evidence="5 6">
    <name type="scientific">Chryseolinea serpens</name>
    <dbReference type="NCBI Taxonomy" id="947013"/>
    <lineage>
        <taxon>Bacteria</taxon>
        <taxon>Pseudomonadati</taxon>
        <taxon>Bacteroidota</taxon>
        <taxon>Cytophagia</taxon>
        <taxon>Cytophagales</taxon>
        <taxon>Fulvivirgaceae</taxon>
        <taxon>Chryseolinea</taxon>
    </lineage>
</organism>
<evidence type="ECO:0000256" key="2">
    <source>
        <dbReference type="SAM" id="SignalP"/>
    </source>
</evidence>
<dbReference type="InterPro" id="IPR058625">
    <property type="entry name" value="MdtA-like_BSH"/>
</dbReference>
<name>A0A1M5RG75_9BACT</name>
<dbReference type="STRING" id="947013.SAMN04488109_3370"/>
<proteinExistence type="inferred from homology"/>
<dbReference type="AlphaFoldDB" id="A0A1M5RG75"/>
<evidence type="ECO:0000313" key="5">
    <source>
        <dbReference type="EMBL" id="SHH25130.1"/>
    </source>
</evidence>
<protein>
    <submittedName>
        <fullName evidence="5">RND family efflux transporter, MFP subunit</fullName>
    </submittedName>
</protein>
<dbReference type="NCBIfam" id="TIGR01730">
    <property type="entry name" value="RND_mfp"/>
    <property type="match status" value="1"/>
</dbReference>
<sequence>MKSLVILLPFAVLLSSCGKPHANPSPAGETKKVDTLKVLSLKKGKVERQTSLPGELLAFEHVEIHPKVTGYIKQLKVDIGSIVRKGQILAMIDAPEIQSRLGEANGKLQASKARFQTSLDTYNRIKDAARTEGVVSPNELQKARNQMLTDSADYSAARYSAASFQQVGNYLAITAPFNGIITQRNVNEGAYVGSPNEKPILVIEDNSKLRLRVAVPEAMTGVLLKDNQVKFSAKSNPNQLFDAVLMRKAGSIDAATRTEIWEFEAKNDKNLLKPGSFTNVILNIYRGEDSYLVPFSTVVTTLEKKFVIKVSKDTTHWIDVSQGLNLPDKTEIFGNLKEGDTLVVKGNEELKAKERVAVKFDK</sequence>
<dbReference type="Pfam" id="PF25917">
    <property type="entry name" value="BSH_RND"/>
    <property type="match status" value="1"/>
</dbReference>
<evidence type="ECO:0000256" key="1">
    <source>
        <dbReference type="ARBA" id="ARBA00009477"/>
    </source>
</evidence>
<dbReference type="Gene3D" id="1.10.287.470">
    <property type="entry name" value="Helix hairpin bin"/>
    <property type="match status" value="1"/>
</dbReference>
<dbReference type="RefSeq" id="WP_073136182.1">
    <property type="nucleotide sequence ID" value="NZ_FQWQ01000002.1"/>
</dbReference>
<feature type="chain" id="PRO_5012951616" evidence="2">
    <location>
        <begin position="23"/>
        <end position="362"/>
    </location>
</feature>
<gene>
    <name evidence="5" type="ORF">SAMN04488109_3370</name>
</gene>
<evidence type="ECO:0000259" key="3">
    <source>
        <dbReference type="Pfam" id="PF25917"/>
    </source>
</evidence>
<comment type="similarity">
    <text evidence="1">Belongs to the membrane fusion protein (MFP) (TC 8.A.1) family.</text>
</comment>
<dbReference type="Proteomes" id="UP000184212">
    <property type="component" value="Unassembled WGS sequence"/>
</dbReference>
<feature type="domain" description="Multidrug resistance protein MdtA-like barrel-sandwich hybrid" evidence="3">
    <location>
        <begin position="61"/>
        <end position="203"/>
    </location>
</feature>
<dbReference type="SUPFAM" id="SSF111369">
    <property type="entry name" value="HlyD-like secretion proteins"/>
    <property type="match status" value="1"/>
</dbReference>
<dbReference type="InterPro" id="IPR006143">
    <property type="entry name" value="RND_pump_MFP"/>
</dbReference>
<dbReference type="GO" id="GO:1990281">
    <property type="term" value="C:efflux pump complex"/>
    <property type="evidence" value="ECO:0007669"/>
    <property type="project" value="TreeGrafter"/>
</dbReference>
<dbReference type="InterPro" id="IPR058792">
    <property type="entry name" value="Beta-barrel_RND_2"/>
</dbReference>
<dbReference type="OrthoDB" id="9806939at2"/>
<evidence type="ECO:0000313" key="6">
    <source>
        <dbReference type="Proteomes" id="UP000184212"/>
    </source>
</evidence>
<keyword evidence="2" id="KW-0732">Signal</keyword>
<dbReference type="GO" id="GO:0015562">
    <property type="term" value="F:efflux transmembrane transporter activity"/>
    <property type="evidence" value="ECO:0007669"/>
    <property type="project" value="TreeGrafter"/>
</dbReference>
<dbReference type="EMBL" id="FQWQ01000002">
    <property type="protein sequence ID" value="SHH25130.1"/>
    <property type="molecule type" value="Genomic_DNA"/>
</dbReference>
<feature type="signal peptide" evidence="2">
    <location>
        <begin position="1"/>
        <end position="22"/>
    </location>
</feature>
<dbReference type="PROSITE" id="PS51257">
    <property type="entry name" value="PROKAR_LIPOPROTEIN"/>
    <property type="match status" value="1"/>
</dbReference>
<reference evidence="5 6" key="1">
    <citation type="submission" date="2016-11" db="EMBL/GenBank/DDBJ databases">
        <authorList>
            <person name="Jaros S."/>
            <person name="Januszkiewicz K."/>
            <person name="Wedrychowicz H."/>
        </authorList>
    </citation>
    <scope>NUCLEOTIDE SEQUENCE [LARGE SCALE GENOMIC DNA]</scope>
    <source>
        <strain evidence="5 6">DSM 24574</strain>
    </source>
</reference>
<keyword evidence="6" id="KW-1185">Reference proteome</keyword>
<dbReference type="Pfam" id="PF25954">
    <property type="entry name" value="Beta-barrel_RND_2"/>
    <property type="match status" value="1"/>
</dbReference>
<dbReference type="Gene3D" id="2.40.30.170">
    <property type="match status" value="1"/>
</dbReference>
<evidence type="ECO:0000259" key="4">
    <source>
        <dbReference type="Pfam" id="PF25954"/>
    </source>
</evidence>